<gene>
    <name evidence="1" type="ORF">J4G43_049940</name>
</gene>
<name>A0A9X9XXN2_9BRAD</name>
<dbReference type="Pfam" id="PF12599">
    <property type="entry name" value="DUF3768"/>
    <property type="match status" value="1"/>
</dbReference>
<dbReference type="AlphaFoldDB" id="A0A9X9XXN2"/>
<proteinExistence type="predicted"/>
<dbReference type="Proteomes" id="UP000664702">
    <property type="component" value="Chromosome"/>
</dbReference>
<organism evidence="1 2">
    <name type="scientific">Bradyrhizobium barranii subsp. barranii</name>
    <dbReference type="NCBI Taxonomy" id="2823807"/>
    <lineage>
        <taxon>Bacteria</taxon>
        <taxon>Pseudomonadati</taxon>
        <taxon>Pseudomonadota</taxon>
        <taxon>Alphaproteobacteria</taxon>
        <taxon>Hyphomicrobiales</taxon>
        <taxon>Nitrobacteraceae</taxon>
        <taxon>Bradyrhizobium</taxon>
        <taxon>Bradyrhizobium barranii</taxon>
    </lineage>
</organism>
<dbReference type="KEGG" id="bban:J4G43_049940"/>
<evidence type="ECO:0000313" key="1">
    <source>
        <dbReference type="EMBL" id="UEM12426.1"/>
    </source>
</evidence>
<dbReference type="RefSeq" id="WP_228411339.1">
    <property type="nucleotide sequence ID" value="NZ_CP086136.1"/>
</dbReference>
<sequence length="154" mass="17594">MQIRNFYHCAECGREWTGVCGPPNVTMIVRSAAPATCPHTRAKTREKAMTNRIALLNDDFRRNFRGGKIMMTPGVDALPDRVKAEALVQVANFSEFSEDNDPHDEHDFGSFNLVGRRFLWKIDYYDKECEFGSEDPADPEKTTRVLTLMLAIEY</sequence>
<evidence type="ECO:0000313" key="2">
    <source>
        <dbReference type="Proteomes" id="UP000664702"/>
    </source>
</evidence>
<protein>
    <submittedName>
        <fullName evidence="1">DUF3768 domain-containing protein</fullName>
    </submittedName>
</protein>
<dbReference type="EMBL" id="CP086136">
    <property type="protein sequence ID" value="UEM12426.1"/>
    <property type="molecule type" value="Genomic_DNA"/>
</dbReference>
<accession>A0A9X9XXN2</accession>
<dbReference type="InterPro" id="IPR022243">
    <property type="entry name" value="DUF3768"/>
</dbReference>
<reference evidence="1 2" key="1">
    <citation type="journal article" date="2022" name="Int. J. Syst. Evol. Microbiol.">
        <title>Strains of Bradyrhizobium barranii sp. nov. associated with legumes native to Canada are symbionts of soybeans and belong to different subspecies (subsp. barranii subsp. nov. and subsp. apii subsp. nov.) and symbiovars (sv. glycinearum and sv. septentrionale).</title>
        <authorList>
            <person name="Bromfield E.S.P."/>
            <person name="Cloutier S."/>
            <person name="Wasai-Hara S."/>
            <person name="Minamisawa K."/>
        </authorList>
    </citation>
    <scope>NUCLEOTIDE SEQUENCE [LARGE SCALE GENOMIC DNA]</scope>
    <source>
        <strain evidence="1 2">144S4</strain>
    </source>
</reference>